<dbReference type="Gene3D" id="4.10.60.10">
    <property type="entry name" value="Zinc finger, CCHC-type"/>
    <property type="match status" value="2"/>
</dbReference>
<feature type="compositionally biased region" description="Polar residues" evidence="2">
    <location>
        <begin position="1"/>
        <end position="25"/>
    </location>
</feature>
<feature type="region of interest" description="Disordered" evidence="2">
    <location>
        <begin position="1"/>
        <end position="62"/>
    </location>
</feature>
<comment type="caution">
    <text evidence="4">The sequence shown here is derived from an EMBL/GenBank/DDBJ whole genome shotgun (WGS) entry which is preliminary data.</text>
</comment>
<dbReference type="InterPro" id="IPR051714">
    <property type="entry name" value="Znf_CCHC_NABP"/>
</dbReference>
<dbReference type="GO" id="GO:0008270">
    <property type="term" value="F:zinc ion binding"/>
    <property type="evidence" value="ECO:0007669"/>
    <property type="project" value="UniProtKB-KW"/>
</dbReference>
<feature type="compositionally biased region" description="Polar residues" evidence="2">
    <location>
        <begin position="365"/>
        <end position="380"/>
    </location>
</feature>
<dbReference type="AlphaFoldDB" id="A0AAN7T0Z8"/>
<dbReference type="GO" id="GO:0003676">
    <property type="term" value="F:nucleic acid binding"/>
    <property type="evidence" value="ECO:0007669"/>
    <property type="project" value="InterPro"/>
</dbReference>
<feature type="domain" description="CCHC-type" evidence="3">
    <location>
        <begin position="92"/>
        <end position="107"/>
    </location>
</feature>
<dbReference type="SUPFAM" id="SSF57756">
    <property type="entry name" value="Retrovirus zinc finger-like domains"/>
    <property type="match status" value="2"/>
</dbReference>
<feature type="region of interest" description="Disordered" evidence="2">
    <location>
        <begin position="347"/>
        <end position="396"/>
    </location>
</feature>
<organism evidence="4 5">
    <name type="scientific">Lithohypha guttulata</name>
    <dbReference type="NCBI Taxonomy" id="1690604"/>
    <lineage>
        <taxon>Eukaryota</taxon>
        <taxon>Fungi</taxon>
        <taxon>Dikarya</taxon>
        <taxon>Ascomycota</taxon>
        <taxon>Pezizomycotina</taxon>
        <taxon>Eurotiomycetes</taxon>
        <taxon>Chaetothyriomycetidae</taxon>
        <taxon>Chaetothyriales</taxon>
        <taxon>Trichomeriaceae</taxon>
        <taxon>Lithohypha</taxon>
    </lineage>
</organism>
<dbReference type="EMBL" id="JAVRRJ010000003">
    <property type="protein sequence ID" value="KAK5086765.1"/>
    <property type="molecule type" value="Genomic_DNA"/>
</dbReference>
<dbReference type="Pfam" id="PF00098">
    <property type="entry name" value="zf-CCHC"/>
    <property type="match status" value="3"/>
</dbReference>
<accession>A0AAN7T0Z8</accession>
<name>A0AAN7T0Z8_9EURO</name>
<keyword evidence="1" id="KW-0862">Zinc</keyword>
<evidence type="ECO:0000256" key="1">
    <source>
        <dbReference type="PROSITE-ProRule" id="PRU00047"/>
    </source>
</evidence>
<keyword evidence="5" id="KW-1185">Reference proteome</keyword>
<feature type="compositionally biased region" description="Low complexity" evidence="2">
    <location>
        <begin position="44"/>
        <end position="54"/>
    </location>
</feature>
<dbReference type="PROSITE" id="PS50158">
    <property type="entry name" value="ZF_CCHC"/>
    <property type="match status" value="4"/>
</dbReference>
<feature type="domain" description="CCHC-type" evidence="3">
    <location>
        <begin position="289"/>
        <end position="302"/>
    </location>
</feature>
<dbReference type="PANTHER" id="PTHR23002">
    <property type="entry name" value="ZINC FINGER CCHC DOMAIN CONTAINING PROTEIN"/>
    <property type="match status" value="1"/>
</dbReference>
<keyword evidence="1" id="KW-0479">Metal-binding</keyword>
<proteinExistence type="predicted"/>
<keyword evidence="1" id="KW-0863">Zinc-finger</keyword>
<evidence type="ECO:0000313" key="5">
    <source>
        <dbReference type="Proteomes" id="UP001309876"/>
    </source>
</evidence>
<dbReference type="InterPro" id="IPR001878">
    <property type="entry name" value="Znf_CCHC"/>
</dbReference>
<dbReference type="Proteomes" id="UP001309876">
    <property type="component" value="Unassembled WGS sequence"/>
</dbReference>
<reference evidence="4 5" key="1">
    <citation type="submission" date="2023-08" db="EMBL/GenBank/DDBJ databases">
        <title>Black Yeasts Isolated from many extreme environments.</title>
        <authorList>
            <person name="Coleine C."/>
            <person name="Stajich J.E."/>
            <person name="Selbmann L."/>
        </authorList>
    </citation>
    <scope>NUCLEOTIDE SEQUENCE [LARGE SCALE GENOMIC DNA]</scope>
    <source>
        <strain evidence="4 5">CCFEE 5910</strain>
    </source>
</reference>
<dbReference type="SMART" id="SM00343">
    <property type="entry name" value="ZnF_C2HC"/>
    <property type="match status" value="5"/>
</dbReference>
<protein>
    <recommendedName>
        <fullName evidence="3">CCHC-type domain-containing protein</fullName>
    </recommendedName>
</protein>
<sequence>MTDNWQGNAWGSGPATTPANDQWNSGPADATDWNDGGAGINSFDDPPTADDTGPPGDGDEGTARARGGCFNCGEEGHNKADCTKPRVFTGTCRTCNQEGHRASDCPSKPKFCKQCMTENDHDTIDCKNKKVVDNSSIPEVSEKEAWAMVMAASDDLDVDDFKEAVKILSKANPDLTYVQIEKELRKRGSKIFLIGLKKEVAVAYTNVSLQGDINKTYTLGVFTKTDSCPRPILMPAWPKGPEDNLARLEHTGLPMERGIQICNNCGEPGHLRKDCEQERAPVEAKKISCVLCDQDGHRARDCSRECPEEKNWDKVTCRHCGETGHASESRCNPEKKAAFQAAKAAEEGADDGFGSNAITGGNDEWNASGNDTNNAGSATWDTGPEPKQQAITAGGW</sequence>
<feature type="domain" description="CCHC-type" evidence="3">
    <location>
        <begin position="262"/>
        <end position="277"/>
    </location>
</feature>
<evidence type="ECO:0000256" key="2">
    <source>
        <dbReference type="SAM" id="MobiDB-lite"/>
    </source>
</evidence>
<evidence type="ECO:0000259" key="3">
    <source>
        <dbReference type="PROSITE" id="PS50158"/>
    </source>
</evidence>
<feature type="domain" description="CCHC-type" evidence="3">
    <location>
        <begin position="69"/>
        <end position="84"/>
    </location>
</feature>
<evidence type="ECO:0000313" key="4">
    <source>
        <dbReference type="EMBL" id="KAK5086765.1"/>
    </source>
</evidence>
<dbReference type="InterPro" id="IPR036875">
    <property type="entry name" value="Znf_CCHC_sf"/>
</dbReference>
<gene>
    <name evidence="4" type="ORF">LTR05_003933</name>
</gene>